<gene>
    <name evidence="1" type="ORF">BJX66DRAFT_315332</name>
</gene>
<reference evidence="1 2" key="1">
    <citation type="submission" date="2024-07" db="EMBL/GenBank/DDBJ databases">
        <title>Section-level genome sequencing and comparative genomics of Aspergillus sections Usti and Cavernicolus.</title>
        <authorList>
            <consortium name="Lawrence Berkeley National Laboratory"/>
            <person name="Nybo J.L."/>
            <person name="Vesth T.C."/>
            <person name="Theobald S."/>
            <person name="Frisvad J.C."/>
            <person name="Larsen T.O."/>
            <person name="Kjaerboelling I."/>
            <person name="Rothschild-Mancinelli K."/>
            <person name="Lyhne E.K."/>
            <person name="Kogle M.E."/>
            <person name="Barry K."/>
            <person name="Clum A."/>
            <person name="Na H."/>
            <person name="Ledsgaard L."/>
            <person name="Lin J."/>
            <person name="Lipzen A."/>
            <person name="Kuo A."/>
            <person name="Riley R."/>
            <person name="Mondo S."/>
            <person name="Labutti K."/>
            <person name="Haridas S."/>
            <person name="Pangalinan J."/>
            <person name="Salamov A.A."/>
            <person name="Simmons B.A."/>
            <person name="Magnuson J.K."/>
            <person name="Chen J."/>
            <person name="Drula E."/>
            <person name="Henrissat B."/>
            <person name="Wiebenga A."/>
            <person name="Lubbers R.J."/>
            <person name="Gomes A.C."/>
            <person name="Makela M.R."/>
            <person name="Stajich J."/>
            <person name="Grigoriev I.V."/>
            <person name="Mortensen U.H."/>
            <person name="De Vries R.P."/>
            <person name="Baker S.E."/>
            <person name="Andersen M.R."/>
        </authorList>
    </citation>
    <scope>NUCLEOTIDE SEQUENCE [LARGE SCALE GENOMIC DNA]</scope>
    <source>
        <strain evidence="1 2">CBS 209.92</strain>
    </source>
</reference>
<name>A0ABR4FPM9_9EURO</name>
<sequence>MCRVREFYSSLQKQYVETEYDWQSLKYPPVRRILNESVIKPETHNLNQPCSRHAGVSIGEVGSVRNNNCSLKSPLSSRDYLQTPDGKPLSIYTYRVAVPILGSCGMDQAVSIGATHSCLMPCMVTVEVRSSSSRLRPPVCTLFSGGCSGRRK</sequence>
<keyword evidence="2" id="KW-1185">Reference proteome</keyword>
<evidence type="ECO:0000313" key="2">
    <source>
        <dbReference type="Proteomes" id="UP001610563"/>
    </source>
</evidence>
<proteinExistence type="predicted"/>
<dbReference type="Proteomes" id="UP001610563">
    <property type="component" value="Unassembled WGS sequence"/>
</dbReference>
<evidence type="ECO:0000313" key="1">
    <source>
        <dbReference type="EMBL" id="KAL2785195.1"/>
    </source>
</evidence>
<organism evidence="1 2">
    <name type="scientific">Aspergillus keveii</name>
    <dbReference type="NCBI Taxonomy" id="714993"/>
    <lineage>
        <taxon>Eukaryota</taxon>
        <taxon>Fungi</taxon>
        <taxon>Dikarya</taxon>
        <taxon>Ascomycota</taxon>
        <taxon>Pezizomycotina</taxon>
        <taxon>Eurotiomycetes</taxon>
        <taxon>Eurotiomycetidae</taxon>
        <taxon>Eurotiales</taxon>
        <taxon>Aspergillaceae</taxon>
        <taxon>Aspergillus</taxon>
        <taxon>Aspergillus subgen. Nidulantes</taxon>
    </lineage>
</organism>
<comment type="caution">
    <text evidence="1">The sequence shown here is derived from an EMBL/GenBank/DDBJ whole genome shotgun (WGS) entry which is preliminary data.</text>
</comment>
<dbReference type="EMBL" id="JBFTWV010000152">
    <property type="protein sequence ID" value="KAL2785195.1"/>
    <property type="molecule type" value="Genomic_DNA"/>
</dbReference>
<protein>
    <submittedName>
        <fullName evidence="1">Uncharacterized protein</fullName>
    </submittedName>
</protein>
<accession>A0ABR4FPM9</accession>